<dbReference type="InterPro" id="IPR006140">
    <property type="entry name" value="D-isomer_DH_NAD-bd"/>
</dbReference>
<dbReference type="RefSeq" id="WP_033061195.1">
    <property type="nucleotide sequence ID" value="NZ_AZQQ01000102.1"/>
</dbReference>
<dbReference type="SUPFAM" id="SSF52283">
    <property type="entry name" value="Formate/glycerate dehydrogenase catalytic domain-like"/>
    <property type="match status" value="1"/>
</dbReference>
<proteinExistence type="predicted"/>
<protein>
    <submittedName>
        <fullName evidence="4">2-hydroxyacid dehydrogenase</fullName>
    </submittedName>
</protein>
<dbReference type="Pfam" id="PF02826">
    <property type="entry name" value="2-Hacid_dh_C"/>
    <property type="match status" value="1"/>
</dbReference>
<evidence type="ECO:0000313" key="5">
    <source>
        <dbReference type="Proteomes" id="UP000026739"/>
    </source>
</evidence>
<feature type="domain" description="D-isomer specific 2-hydroxyacid dehydrogenase NAD-binding" evidence="3">
    <location>
        <begin position="108"/>
        <end position="278"/>
    </location>
</feature>
<dbReference type="EMBL" id="AZQQ01000102">
    <property type="protein sequence ID" value="KDD66039.1"/>
    <property type="molecule type" value="Genomic_DNA"/>
</dbReference>
<dbReference type="CDD" id="cd12164">
    <property type="entry name" value="GDH_like_2"/>
    <property type="match status" value="1"/>
</dbReference>
<comment type="caution">
    <text evidence="4">The sequence shown here is derived from an EMBL/GenBank/DDBJ whole genome shotgun (WGS) entry which is preliminary data.</text>
</comment>
<gene>
    <name evidence="4" type="ORF">V466_26570</name>
</gene>
<dbReference type="PANTHER" id="PTHR43333">
    <property type="entry name" value="2-HACID_DH_C DOMAIN-CONTAINING PROTEIN"/>
    <property type="match status" value="1"/>
</dbReference>
<dbReference type="PANTHER" id="PTHR43333:SF1">
    <property type="entry name" value="D-ISOMER SPECIFIC 2-HYDROXYACID DEHYDROGENASE NAD-BINDING DOMAIN-CONTAINING PROTEIN"/>
    <property type="match status" value="1"/>
</dbReference>
<evidence type="ECO:0000259" key="3">
    <source>
        <dbReference type="Pfam" id="PF02826"/>
    </source>
</evidence>
<evidence type="ECO:0000256" key="1">
    <source>
        <dbReference type="ARBA" id="ARBA00023002"/>
    </source>
</evidence>
<reference evidence="4 5" key="1">
    <citation type="submission" date="2013-12" db="EMBL/GenBank/DDBJ databases">
        <authorList>
            <person name="Formusa P.A."/>
            <person name="Habash M."/>
            <person name="Lee H."/>
            <person name="Trevors J.T."/>
        </authorList>
    </citation>
    <scope>NUCLEOTIDE SEQUENCE [LARGE SCALE GENOMIC DNA]</scope>
    <source>
        <strain evidence="4 5">PD30</strain>
    </source>
</reference>
<name>A0A059KWB5_9PSED</name>
<evidence type="ECO:0000256" key="2">
    <source>
        <dbReference type="ARBA" id="ARBA00023027"/>
    </source>
</evidence>
<dbReference type="AlphaFoldDB" id="A0A059KWB5"/>
<sequence length="313" mass="34006">MKTVTNTVVLLSRDTLLLKQLQAAFARSAPQLTTVLADDPLARNAQIAACWFPLPGSLAALPNLQVIHSVAAGIDHLDHDPSCPDLPICRVVDPGHRQGMTEYVRWAAIHYHRGFDQVLLQQQDQRWERPLQRAAGQFKVGVMGLGSLGSAIAQDLAAAGYDVRGWARRSKDLPGVQTFAGAEQLNPFLDGLELLINLLPLTSETRGILGSATFERLANGAALVNCGRGGHLNIDDLEQALARGKLRGALLDVFEQEPLPVDHRLWTMPGVTITPHMASAASHDCIAEQVAENFRRLNTGEPLLNCADRTLGY</sequence>
<organism evidence="4 5">
    <name type="scientific">Pseudomonas mandelii PD30</name>
    <dbReference type="NCBI Taxonomy" id="1419583"/>
    <lineage>
        <taxon>Bacteria</taxon>
        <taxon>Pseudomonadati</taxon>
        <taxon>Pseudomonadota</taxon>
        <taxon>Gammaproteobacteria</taxon>
        <taxon>Pseudomonadales</taxon>
        <taxon>Pseudomonadaceae</taxon>
        <taxon>Pseudomonas</taxon>
    </lineage>
</organism>
<dbReference type="SUPFAM" id="SSF51735">
    <property type="entry name" value="NAD(P)-binding Rossmann-fold domains"/>
    <property type="match status" value="1"/>
</dbReference>
<evidence type="ECO:0000313" key="4">
    <source>
        <dbReference type="EMBL" id="KDD66039.1"/>
    </source>
</evidence>
<dbReference type="InterPro" id="IPR036291">
    <property type="entry name" value="NAD(P)-bd_dom_sf"/>
</dbReference>
<dbReference type="GO" id="GO:0016491">
    <property type="term" value="F:oxidoreductase activity"/>
    <property type="evidence" value="ECO:0007669"/>
    <property type="project" value="UniProtKB-KW"/>
</dbReference>
<accession>A0A059KWB5</accession>
<dbReference type="eggNOG" id="COG0111">
    <property type="taxonomic scope" value="Bacteria"/>
</dbReference>
<dbReference type="Gene3D" id="3.40.50.720">
    <property type="entry name" value="NAD(P)-binding Rossmann-like Domain"/>
    <property type="match status" value="2"/>
</dbReference>
<dbReference type="Proteomes" id="UP000026739">
    <property type="component" value="Unassembled WGS sequence"/>
</dbReference>
<dbReference type="GO" id="GO:0051287">
    <property type="term" value="F:NAD binding"/>
    <property type="evidence" value="ECO:0007669"/>
    <property type="project" value="InterPro"/>
</dbReference>
<keyword evidence="2" id="KW-0520">NAD</keyword>
<keyword evidence="1" id="KW-0560">Oxidoreductase</keyword>